<dbReference type="SUPFAM" id="SSF52540">
    <property type="entry name" value="P-loop containing nucleoside triphosphate hydrolases"/>
    <property type="match status" value="1"/>
</dbReference>
<name>A0A7G2CBS2_9TRYP</name>
<evidence type="ECO:0000256" key="3">
    <source>
        <dbReference type="ARBA" id="ARBA00023134"/>
    </source>
</evidence>
<dbReference type="EMBL" id="LR877150">
    <property type="protein sequence ID" value="CAD2216397.1"/>
    <property type="molecule type" value="Genomic_DNA"/>
</dbReference>
<feature type="compositionally biased region" description="Polar residues" evidence="4">
    <location>
        <begin position="188"/>
        <end position="199"/>
    </location>
</feature>
<evidence type="ECO:0000256" key="2">
    <source>
        <dbReference type="ARBA" id="ARBA00022741"/>
    </source>
</evidence>
<protein>
    <submittedName>
        <fullName evidence="5">ADP-ribosylation factor family/Ras of Complex, Roc, domain of DAPkinase/Ras family/Gtr1/RagA G protein conserved region containing protein, putative</fullName>
    </submittedName>
</protein>
<dbReference type="SMART" id="SM00177">
    <property type="entry name" value="ARF"/>
    <property type="match status" value="1"/>
</dbReference>
<dbReference type="InterPro" id="IPR001806">
    <property type="entry name" value="Small_GTPase"/>
</dbReference>
<dbReference type="CDD" id="cd00154">
    <property type="entry name" value="Rab"/>
    <property type="match status" value="1"/>
</dbReference>
<dbReference type="InterPro" id="IPR005225">
    <property type="entry name" value="Small_GTP-bd"/>
</dbReference>
<dbReference type="NCBIfam" id="TIGR00231">
    <property type="entry name" value="small_GTP"/>
    <property type="match status" value="1"/>
</dbReference>
<dbReference type="GO" id="GO:0005525">
    <property type="term" value="F:GTP binding"/>
    <property type="evidence" value="ECO:0007669"/>
    <property type="project" value="UniProtKB-KW"/>
</dbReference>
<dbReference type="Pfam" id="PF00071">
    <property type="entry name" value="Ras"/>
    <property type="match status" value="1"/>
</dbReference>
<proteinExistence type="inferred from homology"/>
<dbReference type="FunFam" id="3.40.50.300:FF:001072">
    <property type="entry name" value="Rab family GTPase"/>
    <property type="match status" value="1"/>
</dbReference>
<dbReference type="SMART" id="SM00175">
    <property type="entry name" value="RAB"/>
    <property type="match status" value="1"/>
</dbReference>
<dbReference type="InterPro" id="IPR050209">
    <property type="entry name" value="Rab_GTPases_membrane_traffic"/>
</dbReference>
<organism evidence="5 6">
    <name type="scientific">Angomonas deanei</name>
    <dbReference type="NCBI Taxonomy" id="59799"/>
    <lineage>
        <taxon>Eukaryota</taxon>
        <taxon>Discoba</taxon>
        <taxon>Euglenozoa</taxon>
        <taxon>Kinetoplastea</taxon>
        <taxon>Metakinetoplastina</taxon>
        <taxon>Trypanosomatida</taxon>
        <taxon>Trypanosomatidae</taxon>
        <taxon>Strigomonadinae</taxon>
        <taxon>Angomonas</taxon>
    </lineage>
</organism>
<dbReference type="SMART" id="SM00174">
    <property type="entry name" value="RHO"/>
    <property type="match status" value="1"/>
</dbReference>
<dbReference type="Proteomes" id="UP000515908">
    <property type="component" value="Chromosome 06"/>
</dbReference>
<comment type="similarity">
    <text evidence="1">Belongs to the small GTPase superfamily. Rab family.</text>
</comment>
<keyword evidence="5" id="KW-0808">Transferase</keyword>
<keyword evidence="6" id="KW-1185">Reference proteome</keyword>
<keyword evidence="2" id="KW-0547">Nucleotide-binding</keyword>
<dbReference type="PRINTS" id="PR00449">
    <property type="entry name" value="RASTRNSFRMNG"/>
</dbReference>
<dbReference type="AlphaFoldDB" id="A0A7G2CBS2"/>
<accession>A0A7G2CBS2</accession>
<dbReference type="Gene3D" id="3.40.50.300">
    <property type="entry name" value="P-loop containing nucleotide triphosphate hydrolases"/>
    <property type="match status" value="1"/>
</dbReference>
<evidence type="ECO:0000256" key="1">
    <source>
        <dbReference type="ARBA" id="ARBA00006270"/>
    </source>
</evidence>
<dbReference type="VEuPathDB" id="TriTrypDB:ADEAN_000385900"/>
<dbReference type="GO" id="GO:0003924">
    <property type="term" value="F:GTPase activity"/>
    <property type="evidence" value="ECO:0007669"/>
    <property type="project" value="InterPro"/>
</dbReference>
<evidence type="ECO:0000313" key="6">
    <source>
        <dbReference type="Proteomes" id="UP000515908"/>
    </source>
</evidence>
<reference evidence="5 6" key="1">
    <citation type="submission" date="2020-08" db="EMBL/GenBank/DDBJ databases">
        <authorList>
            <person name="Newling K."/>
            <person name="Davey J."/>
            <person name="Forrester S."/>
        </authorList>
    </citation>
    <scope>NUCLEOTIDE SEQUENCE [LARGE SCALE GENOMIC DNA]</scope>
    <source>
        <strain evidence="6">Crithidia deanei Carvalho (ATCC PRA-265)</strain>
    </source>
</reference>
<dbReference type="PANTHER" id="PTHR47979">
    <property type="entry name" value="DRAB11-RELATED"/>
    <property type="match status" value="1"/>
</dbReference>
<dbReference type="PROSITE" id="PS51419">
    <property type="entry name" value="RAB"/>
    <property type="match status" value="1"/>
</dbReference>
<keyword evidence="3" id="KW-0342">GTP-binding</keyword>
<dbReference type="OrthoDB" id="9989112at2759"/>
<dbReference type="PROSITE" id="PS51420">
    <property type="entry name" value="RHO"/>
    <property type="match status" value="1"/>
</dbReference>
<dbReference type="SMART" id="SM00176">
    <property type="entry name" value="RAN"/>
    <property type="match status" value="1"/>
</dbReference>
<feature type="region of interest" description="Disordered" evidence="4">
    <location>
        <begin position="178"/>
        <end position="199"/>
    </location>
</feature>
<gene>
    <name evidence="5" type="ORF">ADEAN_000385900</name>
</gene>
<dbReference type="InterPro" id="IPR027417">
    <property type="entry name" value="P-loop_NTPase"/>
</dbReference>
<keyword evidence="5" id="KW-0418">Kinase</keyword>
<evidence type="ECO:0000256" key="4">
    <source>
        <dbReference type="SAM" id="MobiDB-lite"/>
    </source>
</evidence>
<evidence type="ECO:0000313" key="5">
    <source>
        <dbReference type="EMBL" id="CAD2216397.1"/>
    </source>
</evidence>
<sequence>MSERYDLLMKLIVVGDSGTGKTSLLHRFVEDTFSEDQPQTIGIEFGSKLIQLGDKVVKLQIWDTAGQERYKSVTRSYYRGAVGCLVVYDTTNRASFESLPRWLSDVRELAGDDTVIMIVGNKKDLAKLGENRKVLHNEGSLFAQQNNVLHFETSAASGEFVSEAFLKVVKDSITAKQTPGSEGVDISETVTNESSTCPC</sequence>
<dbReference type="GO" id="GO:0016301">
    <property type="term" value="F:kinase activity"/>
    <property type="evidence" value="ECO:0007669"/>
    <property type="project" value="UniProtKB-KW"/>
</dbReference>
<dbReference type="SMART" id="SM00173">
    <property type="entry name" value="RAS"/>
    <property type="match status" value="1"/>
</dbReference>
<dbReference type="PROSITE" id="PS51421">
    <property type="entry name" value="RAS"/>
    <property type="match status" value="1"/>
</dbReference>